<protein>
    <submittedName>
        <fullName evidence="1">Uncharacterized protein</fullName>
    </submittedName>
</protein>
<reference evidence="1" key="1">
    <citation type="submission" date="2020-03" db="EMBL/GenBank/DDBJ databases">
        <title>The deep terrestrial virosphere.</title>
        <authorList>
            <person name="Holmfeldt K."/>
            <person name="Nilsson E."/>
            <person name="Simone D."/>
            <person name="Lopez-Fernandez M."/>
            <person name="Wu X."/>
            <person name="de Brujin I."/>
            <person name="Lundin D."/>
            <person name="Andersson A."/>
            <person name="Bertilsson S."/>
            <person name="Dopson M."/>
        </authorList>
    </citation>
    <scope>NUCLEOTIDE SEQUENCE</scope>
    <source>
        <strain evidence="1">MM415B02273</strain>
    </source>
</reference>
<dbReference type="AlphaFoldDB" id="A0A6M3KSN9"/>
<organism evidence="1">
    <name type="scientific">viral metagenome</name>
    <dbReference type="NCBI Taxonomy" id="1070528"/>
    <lineage>
        <taxon>unclassified sequences</taxon>
        <taxon>metagenomes</taxon>
        <taxon>organismal metagenomes</taxon>
    </lineage>
</organism>
<proteinExistence type="predicted"/>
<sequence>MKKKVFVNIEDVLRIQKERSKINRLKFRNIAWCKDHKEIHIPQEIKDDWELCGLNNCDFITTNMYKTKPPHQIQIGGK</sequence>
<accession>A0A6M3KSN9</accession>
<evidence type="ECO:0000313" key="1">
    <source>
        <dbReference type="EMBL" id="QJA85127.1"/>
    </source>
</evidence>
<gene>
    <name evidence="1" type="ORF">MM415B02273_0026</name>
</gene>
<dbReference type="EMBL" id="MT142555">
    <property type="protein sequence ID" value="QJA85127.1"/>
    <property type="molecule type" value="Genomic_DNA"/>
</dbReference>
<name>A0A6M3KSN9_9ZZZZ</name>